<dbReference type="Proteomes" id="UP001199319">
    <property type="component" value="Unassembled WGS sequence"/>
</dbReference>
<dbReference type="AlphaFoldDB" id="A0AAE3DEW3"/>
<name>A0AAE3DEW3_9FIRM</name>
<proteinExistence type="predicted"/>
<keyword evidence="2" id="KW-1185">Reference proteome</keyword>
<evidence type="ECO:0000313" key="2">
    <source>
        <dbReference type="Proteomes" id="UP001199319"/>
    </source>
</evidence>
<gene>
    <name evidence="1" type="ORF">LKD37_03840</name>
</gene>
<protein>
    <submittedName>
        <fullName evidence="1">Uncharacterized protein</fullName>
    </submittedName>
</protein>
<evidence type="ECO:0000313" key="1">
    <source>
        <dbReference type="EMBL" id="MCC2128659.1"/>
    </source>
</evidence>
<sequence length="120" mass="13847">MSFTDEITECDGKLNFYIPTYFDPDAVFGTHVCTDANDDWVDVYAGFDWKTGRMDSALTVRLCCTDGHEFEFSYRLSPTEQVQLWEKMDAYCRQQNGQSLEEARAALLQTQAEEGMEIRM</sequence>
<organism evidence="1 2">
    <name type="scientific">Brotocaccenecus cirricatena</name>
    <dbReference type="NCBI Taxonomy" id="3064195"/>
    <lineage>
        <taxon>Bacteria</taxon>
        <taxon>Bacillati</taxon>
        <taxon>Bacillota</taxon>
        <taxon>Clostridia</taxon>
        <taxon>Eubacteriales</taxon>
        <taxon>Oscillospiraceae</taxon>
        <taxon>Brotocaccenecus</taxon>
    </lineage>
</organism>
<dbReference type="RefSeq" id="WP_302927993.1">
    <property type="nucleotide sequence ID" value="NZ_JAJEPW010000007.1"/>
</dbReference>
<comment type="caution">
    <text evidence="1">The sequence shown here is derived from an EMBL/GenBank/DDBJ whole genome shotgun (WGS) entry which is preliminary data.</text>
</comment>
<accession>A0AAE3DEW3</accession>
<dbReference type="EMBL" id="JAJEPW010000007">
    <property type="protein sequence ID" value="MCC2128659.1"/>
    <property type="molecule type" value="Genomic_DNA"/>
</dbReference>
<reference evidence="1" key="1">
    <citation type="submission" date="2021-10" db="EMBL/GenBank/DDBJ databases">
        <title>Anaerobic single-cell dispensing facilitates the cultivation of human gut bacteria.</title>
        <authorList>
            <person name="Afrizal A."/>
        </authorList>
    </citation>
    <scope>NUCLEOTIDE SEQUENCE</scope>
    <source>
        <strain evidence="1">CLA-AA-H272</strain>
    </source>
</reference>